<dbReference type="VEuPathDB" id="MicrosporidiaDB:AAJ76_4000112752"/>
<name>A0A0F9WGC6_9MICR</name>
<dbReference type="RefSeq" id="XP_024332098.1">
    <property type="nucleotide sequence ID" value="XM_024475492.1"/>
</dbReference>
<gene>
    <name evidence="2" type="ORF">AAJ76_4000112752</name>
</gene>
<comment type="caution">
    <text evidence="2">The sequence shown here is derived from an EMBL/GenBank/DDBJ whole genome shotgun (WGS) entry which is preliminary data.</text>
</comment>
<reference evidence="2 3" key="1">
    <citation type="journal article" date="2015" name="Environ. Microbiol.">
        <title>Genome analyses suggest the presence of polyploidy and recent human-driven expansions in eight global populations of the honeybee pathogen Nosema ceranae.</title>
        <authorList>
            <person name="Pelin A."/>
            <person name="Selman M."/>
            <person name="Aris-Brosou S."/>
            <person name="Farinelli L."/>
            <person name="Corradi N."/>
        </authorList>
    </citation>
    <scope>NUCLEOTIDE SEQUENCE [LARGE SCALE GENOMIC DNA]</scope>
    <source>
        <strain evidence="2 3">PA08 1199</strain>
    </source>
</reference>
<keyword evidence="3" id="KW-1185">Reference proteome</keyword>
<dbReference type="AlphaFoldDB" id="A0A0F9WGC6"/>
<dbReference type="EMBL" id="JPQZ01000004">
    <property type="protein sequence ID" value="KKO76356.1"/>
    <property type="molecule type" value="Genomic_DNA"/>
</dbReference>
<dbReference type="Proteomes" id="UP000034350">
    <property type="component" value="Unassembled WGS sequence"/>
</dbReference>
<keyword evidence="1" id="KW-0472">Membrane</keyword>
<dbReference type="VEuPathDB" id="MicrosporidiaDB:NCER_101500"/>
<evidence type="ECO:0000313" key="2">
    <source>
        <dbReference type="EMBL" id="KKO76356.1"/>
    </source>
</evidence>
<dbReference type="VEuPathDB" id="MicrosporidiaDB:G9O61_00g006890"/>
<feature type="transmembrane region" description="Helical" evidence="1">
    <location>
        <begin position="246"/>
        <end position="269"/>
    </location>
</feature>
<sequence length="317" mass="37778">MILKLICKYEALFFSYKKGIQCILLVCATYFIIQKPYLTAVTSSNLLFKKLTNPFEVAPMKYKDEFDLIVSPANTILILCDKKYSNFFDLLYGSVKNIKIYYRDIIFTTNDKKLTSKYFTVIYLTFGDENFTQIFPLRNTQPNSDLASISNFYFPNKYHASIRDLIYEPDLNFPFTLNIQIQYSRKYVKHFCTFLRALQNVDAFTSGKYFYIPFKNTHFDINQFALFCIFTFLFHLFDWIEEHQEGSIFTTGLNLLAFYFLPITSIYCIRLKREQIFLALSYFFIHFRYGILLFLYLYLCALRKITQNYLQKSTKKN</sequence>
<accession>A0A0F9WGC6</accession>
<keyword evidence="1" id="KW-1133">Transmembrane helix</keyword>
<feature type="transmembrane region" description="Helical" evidence="1">
    <location>
        <begin position="276"/>
        <end position="299"/>
    </location>
</feature>
<dbReference type="GeneID" id="36320437"/>
<keyword evidence="1" id="KW-0812">Transmembrane</keyword>
<evidence type="ECO:0000313" key="3">
    <source>
        <dbReference type="Proteomes" id="UP000034350"/>
    </source>
</evidence>
<proteinExistence type="predicted"/>
<feature type="transmembrane region" description="Helical" evidence="1">
    <location>
        <begin position="224"/>
        <end position="240"/>
    </location>
</feature>
<organism evidence="2 3">
    <name type="scientific">Vairimorpha ceranae</name>
    <dbReference type="NCBI Taxonomy" id="40302"/>
    <lineage>
        <taxon>Eukaryota</taxon>
        <taxon>Fungi</taxon>
        <taxon>Fungi incertae sedis</taxon>
        <taxon>Microsporidia</taxon>
        <taxon>Nosematidae</taxon>
        <taxon>Vairimorpha</taxon>
    </lineage>
</organism>
<evidence type="ECO:0000256" key="1">
    <source>
        <dbReference type="SAM" id="Phobius"/>
    </source>
</evidence>
<protein>
    <submittedName>
        <fullName evidence="2">Uncharacterized protein</fullName>
    </submittedName>
</protein>